<evidence type="ECO:0000313" key="14">
    <source>
        <dbReference type="EMBL" id="QDZ18821.1"/>
    </source>
</evidence>
<dbReference type="InterPro" id="IPR023267">
    <property type="entry name" value="RCMT"/>
</dbReference>
<dbReference type="SUPFAM" id="SSF53335">
    <property type="entry name" value="S-adenosyl-L-methionine-dependent methyltransferases"/>
    <property type="match status" value="1"/>
</dbReference>
<dbReference type="AlphaFoldDB" id="A0A5B8MEX1"/>
<comment type="subcellular location">
    <subcellularLocation>
        <location evidence="1">Mitochondrion</location>
    </subcellularLocation>
</comment>
<keyword evidence="5 11" id="KW-0949">S-adenosyl-L-methionine</keyword>
<evidence type="ECO:0000256" key="9">
    <source>
        <dbReference type="ARBA" id="ARBA00042050"/>
    </source>
</evidence>
<dbReference type="PRINTS" id="PR02008">
    <property type="entry name" value="RCMTFAMILY"/>
</dbReference>
<evidence type="ECO:0000256" key="6">
    <source>
        <dbReference type="ARBA" id="ARBA00022884"/>
    </source>
</evidence>
<dbReference type="EMBL" id="HBHL01008690">
    <property type="protein sequence ID" value="CAD9716894.1"/>
    <property type="molecule type" value="Transcribed_RNA"/>
</dbReference>
<evidence type="ECO:0000256" key="2">
    <source>
        <dbReference type="ARBA" id="ARBA00022552"/>
    </source>
</evidence>
<reference evidence="13" key="2">
    <citation type="submission" date="2021-01" db="EMBL/GenBank/DDBJ databases">
        <authorList>
            <person name="Corre E."/>
            <person name="Pelletier E."/>
            <person name="Niang G."/>
            <person name="Scheremetjew M."/>
            <person name="Finn R."/>
            <person name="Kale V."/>
            <person name="Holt S."/>
            <person name="Cochrane G."/>
            <person name="Meng A."/>
            <person name="Brown T."/>
            <person name="Cohen L."/>
        </authorList>
    </citation>
    <scope>NUCLEOTIDE SEQUENCE</scope>
    <source>
        <strain evidence="13">CCMP1205</strain>
    </source>
</reference>
<evidence type="ECO:0000256" key="1">
    <source>
        <dbReference type="ARBA" id="ARBA00004173"/>
    </source>
</evidence>
<dbReference type="InterPro" id="IPR029063">
    <property type="entry name" value="SAM-dependent_MTases_sf"/>
</dbReference>
<feature type="binding site" evidence="11">
    <location>
        <begin position="122"/>
        <end position="128"/>
    </location>
    <ligand>
        <name>S-adenosyl-L-methionine</name>
        <dbReference type="ChEBI" id="CHEBI:59789"/>
    </ligand>
</feature>
<evidence type="ECO:0000256" key="10">
    <source>
        <dbReference type="ARBA" id="ARBA00049302"/>
    </source>
</evidence>
<dbReference type="InterPro" id="IPR001678">
    <property type="entry name" value="MeTrfase_RsmB-F_NOP2_dom"/>
</dbReference>
<reference evidence="14 15" key="1">
    <citation type="submission" date="2018-07" db="EMBL/GenBank/DDBJ databases">
        <title>The complete nuclear genome of the prasinophyte Chloropicon primus (CCMP1205).</title>
        <authorList>
            <person name="Pombert J.-F."/>
            <person name="Otis C."/>
            <person name="Turmel M."/>
            <person name="Lemieux C."/>
        </authorList>
    </citation>
    <scope>NUCLEOTIDE SEQUENCE [LARGE SCALE GENOMIC DNA]</scope>
    <source>
        <strain evidence="14 15">CCMP1205</strain>
    </source>
</reference>
<evidence type="ECO:0000256" key="4">
    <source>
        <dbReference type="ARBA" id="ARBA00022679"/>
    </source>
</evidence>
<evidence type="ECO:0000259" key="12">
    <source>
        <dbReference type="PROSITE" id="PS51686"/>
    </source>
</evidence>
<protein>
    <recommendedName>
        <fullName evidence="9">NOL1/NOP2/Sun domain family member 4</fullName>
    </recommendedName>
</protein>
<feature type="binding site" evidence="11">
    <location>
        <position position="163"/>
    </location>
    <ligand>
        <name>S-adenosyl-L-methionine</name>
        <dbReference type="ChEBI" id="CHEBI:59789"/>
    </ligand>
</feature>
<evidence type="ECO:0000256" key="11">
    <source>
        <dbReference type="PROSITE-ProRule" id="PRU01023"/>
    </source>
</evidence>
<dbReference type="Gene3D" id="3.40.50.150">
    <property type="entry name" value="Vaccinia Virus protein VP39"/>
    <property type="match status" value="1"/>
</dbReference>
<dbReference type="GO" id="GO:0005762">
    <property type="term" value="C:mitochondrial large ribosomal subunit"/>
    <property type="evidence" value="ECO:0007669"/>
    <property type="project" value="TreeGrafter"/>
</dbReference>
<dbReference type="PROSITE" id="PS51686">
    <property type="entry name" value="SAM_MT_RSMB_NOP"/>
    <property type="match status" value="1"/>
</dbReference>
<feature type="active site" description="Nucleophile" evidence="11">
    <location>
        <position position="276"/>
    </location>
</feature>
<comment type="catalytic activity">
    <reaction evidence="10">
        <text>a cytidine in rRNA + S-adenosyl-L-methionine = a 5-methylcytidine in rRNA + S-adenosyl-L-homocysteine + H(+)</text>
        <dbReference type="Rhea" id="RHEA:61484"/>
        <dbReference type="Rhea" id="RHEA-COMP:15836"/>
        <dbReference type="Rhea" id="RHEA-COMP:15837"/>
        <dbReference type="ChEBI" id="CHEBI:15378"/>
        <dbReference type="ChEBI" id="CHEBI:57856"/>
        <dbReference type="ChEBI" id="CHEBI:59789"/>
        <dbReference type="ChEBI" id="CHEBI:74483"/>
        <dbReference type="ChEBI" id="CHEBI:82748"/>
    </reaction>
</comment>
<keyword evidence="2" id="KW-0698">rRNA processing</keyword>
<dbReference type="GO" id="GO:0031167">
    <property type="term" value="P:rRNA methylation"/>
    <property type="evidence" value="ECO:0007669"/>
    <property type="project" value="TreeGrafter"/>
</dbReference>
<dbReference type="PANTHER" id="PTHR22808">
    <property type="entry name" value="NCL1 YEAST -RELATED NOL1/NOP2/FMU SUN DOMAIN-CONTAINING"/>
    <property type="match status" value="1"/>
</dbReference>
<dbReference type="STRING" id="1764295.A0A5B8MEX1"/>
<dbReference type="Proteomes" id="UP000316726">
    <property type="component" value="Chromosome 2"/>
</dbReference>
<dbReference type="PANTHER" id="PTHR22808:SF3">
    <property type="entry name" value="5-METHYLCYTOSINE RRNA METHYLTRANSFERASE NSUN4"/>
    <property type="match status" value="1"/>
</dbReference>
<keyword evidence="15" id="KW-1185">Reference proteome</keyword>
<evidence type="ECO:0000313" key="13">
    <source>
        <dbReference type="EMBL" id="CAD9716894.1"/>
    </source>
</evidence>
<dbReference type="GO" id="GO:0003723">
    <property type="term" value="F:RNA binding"/>
    <property type="evidence" value="ECO:0007669"/>
    <property type="project" value="UniProtKB-UniRule"/>
</dbReference>
<feature type="binding site" evidence="11">
    <location>
        <position position="192"/>
    </location>
    <ligand>
        <name>S-adenosyl-L-methionine</name>
        <dbReference type="ChEBI" id="CHEBI:59789"/>
    </ligand>
</feature>
<dbReference type="EMBL" id="CP031035">
    <property type="protein sequence ID" value="QDZ18821.1"/>
    <property type="molecule type" value="Genomic_DNA"/>
</dbReference>
<organism evidence="14 15">
    <name type="scientific">Chloropicon primus</name>
    <dbReference type="NCBI Taxonomy" id="1764295"/>
    <lineage>
        <taxon>Eukaryota</taxon>
        <taxon>Viridiplantae</taxon>
        <taxon>Chlorophyta</taxon>
        <taxon>Chloropicophyceae</taxon>
        <taxon>Chloropicales</taxon>
        <taxon>Chloropicaceae</taxon>
        <taxon>Chloropicon</taxon>
    </lineage>
</organism>
<keyword evidence="3 11" id="KW-0489">Methyltransferase</keyword>
<evidence type="ECO:0000256" key="8">
    <source>
        <dbReference type="ARBA" id="ARBA00023128"/>
    </source>
</evidence>
<keyword evidence="7" id="KW-0809">Transit peptide</keyword>
<dbReference type="OrthoDB" id="427002at2759"/>
<evidence type="ECO:0000256" key="5">
    <source>
        <dbReference type="ARBA" id="ARBA00022691"/>
    </source>
</evidence>
<dbReference type="Pfam" id="PF01189">
    <property type="entry name" value="Methyltr_RsmB-F"/>
    <property type="match status" value="1"/>
</dbReference>
<accession>A0A5B8MEX1</accession>
<proteinExistence type="inferred from homology"/>
<dbReference type="InterPro" id="IPR049560">
    <property type="entry name" value="MeTrfase_RsmB-F_NOP2_cat"/>
</dbReference>
<keyword evidence="4 11" id="KW-0808">Transferase</keyword>
<gene>
    <name evidence="14" type="ORF">A3770_02p13390</name>
    <name evidence="13" type="ORF">CPRI1469_LOCUS5754</name>
</gene>
<name>A0A5B8MEX1_9CHLO</name>
<dbReference type="GO" id="GO:0008173">
    <property type="term" value="F:RNA methyltransferase activity"/>
    <property type="evidence" value="ECO:0007669"/>
    <property type="project" value="InterPro"/>
</dbReference>
<keyword evidence="8" id="KW-0496">Mitochondrion</keyword>
<keyword evidence="6 11" id="KW-0694">RNA-binding</keyword>
<comment type="similarity">
    <text evidence="11">Belongs to the class I-like SAM-binding methyltransferase superfamily. RsmB/NOP family.</text>
</comment>
<feature type="domain" description="SAM-dependent MTase RsmB/NOP-type" evidence="12">
    <location>
        <begin position="33"/>
        <end position="352"/>
    </location>
</feature>
<evidence type="ECO:0000256" key="7">
    <source>
        <dbReference type="ARBA" id="ARBA00022946"/>
    </source>
</evidence>
<feature type="binding site" evidence="11">
    <location>
        <position position="208"/>
    </location>
    <ligand>
        <name>S-adenosyl-L-methionine</name>
        <dbReference type="ChEBI" id="CHEBI:59789"/>
    </ligand>
</feature>
<sequence length="363" mass="39995">MDAYFRDIYGSRWPKLKEALKEDVRHVALANPFSKMSQEEIQRRLGEANSSSSSENVGTLRYHAISHCRLIDGLAKGATDGKYPVPLSDSADLKAWYWMDLGSLLPALALRIREDESVLDVCAAPGGKSLVLAQGLFKAEEVQAAAQQGGGDQAKRGFLVCNEVSASRRKRLACVVSEYFPSHVKSRIRLTDSDGTKLRGSYDKILVDAPCSSERHVLMQKSGRENGFKSPKSSSTAVIERWSPKQCKIFAKLQYSILKSALTCLKPGGQLVYSTCSIATVENDFVIEKILQKFGPGNGRCHVKAVKDCGFGNAKDRATLEQLGCERTKHGYFMLPDKSKFGPIYWCLLERSQGSGGDSEHSE</sequence>
<evidence type="ECO:0000313" key="15">
    <source>
        <dbReference type="Proteomes" id="UP000316726"/>
    </source>
</evidence>
<evidence type="ECO:0000256" key="3">
    <source>
        <dbReference type="ARBA" id="ARBA00022603"/>
    </source>
</evidence>